<proteinExistence type="predicted"/>
<dbReference type="AlphaFoldDB" id="A0A1H7N4X4"/>
<evidence type="ECO:0000313" key="3">
    <source>
        <dbReference type="Proteomes" id="UP000198620"/>
    </source>
</evidence>
<dbReference type="Proteomes" id="UP000198620">
    <property type="component" value="Unassembled WGS sequence"/>
</dbReference>
<feature type="region of interest" description="Disordered" evidence="1">
    <location>
        <begin position="1"/>
        <end position="20"/>
    </location>
</feature>
<evidence type="ECO:0000313" key="2">
    <source>
        <dbReference type="EMBL" id="SEL18359.1"/>
    </source>
</evidence>
<organism evidence="2 3">
    <name type="scientific">Nitrosovibrio tenuis</name>
    <dbReference type="NCBI Taxonomy" id="1233"/>
    <lineage>
        <taxon>Bacteria</taxon>
        <taxon>Pseudomonadati</taxon>
        <taxon>Pseudomonadota</taxon>
        <taxon>Betaproteobacteria</taxon>
        <taxon>Nitrosomonadales</taxon>
        <taxon>Nitrosomonadaceae</taxon>
        <taxon>Nitrosovibrio</taxon>
    </lineage>
</organism>
<dbReference type="EMBL" id="FOBH01000006">
    <property type="protein sequence ID" value="SEL18359.1"/>
    <property type="molecule type" value="Genomic_DNA"/>
</dbReference>
<accession>A0A1H7N4X4</accession>
<gene>
    <name evidence="2" type="ORF">SAMN05216387_10647</name>
</gene>
<reference evidence="2 3" key="1">
    <citation type="submission" date="2016-10" db="EMBL/GenBank/DDBJ databases">
        <authorList>
            <person name="de Groot N.N."/>
        </authorList>
    </citation>
    <scope>NUCLEOTIDE SEQUENCE [LARGE SCALE GENOMIC DNA]</scope>
    <source>
        <strain evidence="2 3">Nv1</strain>
    </source>
</reference>
<name>A0A1H7N4X4_9PROT</name>
<sequence>MLGDAPAAGAHKRGRGTRPCPIRFAGSGLLGQRRGATALDFLTSQTNSYDSASRLVIFPSYCNMLARLMRTCPEAR</sequence>
<protein>
    <submittedName>
        <fullName evidence="2">Uncharacterized protein</fullName>
    </submittedName>
</protein>
<evidence type="ECO:0000256" key="1">
    <source>
        <dbReference type="SAM" id="MobiDB-lite"/>
    </source>
</evidence>
<keyword evidence="3" id="KW-1185">Reference proteome</keyword>